<gene>
    <name evidence="10" type="primary">CCNB1</name>
</gene>
<dbReference type="GO" id="GO:0090266">
    <property type="term" value="P:regulation of mitotic cell cycle spindle assembly checkpoint"/>
    <property type="evidence" value="ECO:0007669"/>
    <property type="project" value="Ensembl"/>
</dbReference>
<keyword evidence="4 6" id="KW-0195">Cyclin</keyword>
<comment type="function">
    <text evidence="1">Essential for the control of the cell cycle at the G2/M (mitosis) transition.</text>
</comment>
<dbReference type="OMA" id="EYSHDYA"/>
<evidence type="ECO:0000256" key="5">
    <source>
        <dbReference type="ARBA" id="ARBA00023306"/>
    </source>
</evidence>
<dbReference type="PANTHER" id="PTHR10177">
    <property type="entry name" value="CYCLINS"/>
    <property type="match status" value="1"/>
</dbReference>
<dbReference type="GO" id="GO:0051987">
    <property type="term" value="P:positive regulation of attachment of spindle microtubules to kinetochore"/>
    <property type="evidence" value="ECO:0007669"/>
    <property type="project" value="Ensembl"/>
</dbReference>
<evidence type="ECO:0000256" key="2">
    <source>
        <dbReference type="ARBA" id="ARBA00006955"/>
    </source>
</evidence>
<dbReference type="InterPro" id="IPR004367">
    <property type="entry name" value="Cyclin_C-dom"/>
</dbReference>
<reference evidence="10 11" key="1">
    <citation type="submission" date="2019-11" db="EMBL/GenBank/DDBJ databases">
        <title>Strigops habroptila (kakapo) genome, bStrHab1, primary haplotype, v2.</title>
        <authorList>
            <person name="Jarvis E.D."/>
            <person name="Howard J."/>
            <person name="Rhie A."/>
            <person name="Phillippy A."/>
            <person name="Korlach J."/>
            <person name="Digby A."/>
            <person name="Iorns D."/>
            <person name="Eason D."/>
            <person name="Robertson B."/>
            <person name="Raemaekers T."/>
            <person name="Howe K."/>
            <person name="Lewin H."/>
            <person name="Damas J."/>
            <person name="Hastie A."/>
            <person name="Tracey A."/>
            <person name="Chow W."/>
            <person name="Fedrigo O."/>
        </authorList>
    </citation>
    <scope>NUCLEOTIDE SEQUENCE [LARGE SCALE GENOMIC DNA]</scope>
</reference>
<organism evidence="10 11">
    <name type="scientific">Strigops habroptila</name>
    <name type="common">Kakapo</name>
    <dbReference type="NCBI Taxonomy" id="2489341"/>
    <lineage>
        <taxon>Eukaryota</taxon>
        <taxon>Metazoa</taxon>
        <taxon>Chordata</taxon>
        <taxon>Craniata</taxon>
        <taxon>Vertebrata</taxon>
        <taxon>Euteleostomi</taxon>
        <taxon>Archelosauria</taxon>
        <taxon>Archosauria</taxon>
        <taxon>Dinosauria</taxon>
        <taxon>Saurischia</taxon>
        <taxon>Theropoda</taxon>
        <taxon>Coelurosauria</taxon>
        <taxon>Aves</taxon>
        <taxon>Neognathae</taxon>
        <taxon>Neoaves</taxon>
        <taxon>Telluraves</taxon>
        <taxon>Australaves</taxon>
        <taxon>Psittaciformes</taxon>
        <taxon>Psittacidae</taxon>
        <taxon>Strigops</taxon>
    </lineage>
</organism>
<proteinExistence type="inferred from homology"/>
<dbReference type="GO" id="GO:0061575">
    <property type="term" value="F:cyclin-dependent protein serine/threonine kinase activator activity"/>
    <property type="evidence" value="ECO:0007669"/>
    <property type="project" value="Ensembl"/>
</dbReference>
<dbReference type="InterPro" id="IPR013763">
    <property type="entry name" value="Cyclin-like_dom"/>
</dbReference>
<evidence type="ECO:0000256" key="3">
    <source>
        <dbReference type="ARBA" id="ARBA00022618"/>
    </source>
</evidence>
<dbReference type="GO" id="GO:0048146">
    <property type="term" value="P:positive regulation of fibroblast proliferation"/>
    <property type="evidence" value="ECO:0007669"/>
    <property type="project" value="Ensembl"/>
</dbReference>
<feature type="region of interest" description="Disordered" evidence="7">
    <location>
        <begin position="76"/>
        <end position="221"/>
    </location>
</feature>
<sequence>MGSGCGEPSAALRSALRCAPRHCPAMSQRVLRRTRQSGKGSAMPVLKRSATVARNMRLRPRTALVDIGNRVTQPKTWGAARKLATSGGLEREPGSGPVSSSPERREEKQGSRRKRGTAPTEEVLPPAPEPKRGTAPTEEVLPPAPEPKRGTAPTEEVLPPAPEPKRGTAPTEEVLPPAPEPKRGTAPTEEVLPQAPEPKPEPQPQQLESHSPIPIEIPGCAPSDDMQCQAFSGVLLHAENVVAEDGDDPNFCRDYAKDIYKYLRELEENHTVRPKYLAGQEINGKMRAILIDWLVELHMKFRLLHDTLYMSVAITDCFLQDNAVSKKMLPLVGVTAMLIASKYEEIYPVCVADFVYITDGAYTNSQICQMEIQILQALEFHLSRPLASHFLRMVSEAAQVDKKQHVLARYLMVLSIVDYDMVHFPPSKTAAAACCLSLKLLNGCEWTQALPCHTSYTECDLLPVMQHIAKNVVLVNRGITKETVGIMVQMGSMCD</sequence>
<dbReference type="GO" id="GO:0007080">
    <property type="term" value="P:mitotic metaphase chromosome alignment"/>
    <property type="evidence" value="ECO:0007669"/>
    <property type="project" value="Ensembl"/>
</dbReference>
<keyword evidence="5" id="KW-0131">Cell cycle</keyword>
<dbReference type="GO" id="GO:0005759">
    <property type="term" value="C:mitochondrial matrix"/>
    <property type="evidence" value="ECO:0007669"/>
    <property type="project" value="Ensembl"/>
</dbReference>
<dbReference type="SMART" id="SM00385">
    <property type="entry name" value="CYCLIN"/>
    <property type="match status" value="2"/>
</dbReference>
<dbReference type="GO" id="GO:1905448">
    <property type="term" value="P:positive regulation of mitochondrial ATP synthesis coupled electron transport"/>
    <property type="evidence" value="ECO:0007669"/>
    <property type="project" value="Ensembl"/>
</dbReference>
<dbReference type="CDD" id="cd20507">
    <property type="entry name" value="CYCLIN_CCNB1-like_rpt1"/>
    <property type="match status" value="1"/>
</dbReference>
<keyword evidence="3" id="KW-0132">Cell division</keyword>
<dbReference type="GO" id="GO:0044389">
    <property type="term" value="F:ubiquitin-like protein ligase binding"/>
    <property type="evidence" value="ECO:0007669"/>
    <property type="project" value="Ensembl"/>
</dbReference>
<dbReference type="AlphaFoldDB" id="A0A672V4Z6"/>
<feature type="domain" description="Cyclin-like" evidence="8">
    <location>
        <begin position="389"/>
        <end position="470"/>
    </location>
</feature>
<evidence type="ECO:0000256" key="6">
    <source>
        <dbReference type="RuleBase" id="RU000383"/>
    </source>
</evidence>
<dbReference type="Proteomes" id="UP000472266">
    <property type="component" value="Chromosome 3"/>
</dbReference>
<dbReference type="Pfam" id="PF00134">
    <property type="entry name" value="Cyclin_N"/>
    <property type="match status" value="1"/>
</dbReference>
<dbReference type="GO" id="GO:0010971">
    <property type="term" value="P:positive regulation of G2/M transition of mitotic cell cycle"/>
    <property type="evidence" value="ECO:0007669"/>
    <property type="project" value="Ensembl"/>
</dbReference>
<dbReference type="SMART" id="SM01332">
    <property type="entry name" value="Cyclin_C"/>
    <property type="match status" value="1"/>
</dbReference>
<evidence type="ECO:0000256" key="4">
    <source>
        <dbReference type="ARBA" id="ARBA00023127"/>
    </source>
</evidence>
<protein>
    <submittedName>
        <fullName evidence="10">Cyclin B1</fullName>
    </submittedName>
</protein>
<dbReference type="SUPFAM" id="SSF47954">
    <property type="entry name" value="Cyclin-like"/>
    <property type="match status" value="2"/>
</dbReference>
<dbReference type="InterPro" id="IPR006671">
    <property type="entry name" value="Cyclin_N"/>
</dbReference>
<comment type="similarity">
    <text evidence="2">Belongs to the cyclin family. Cyclin AB subfamily.</text>
</comment>
<dbReference type="GO" id="GO:0044772">
    <property type="term" value="P:mitotic cell cycle phase transition"/>
    <property type="evidence" value="ECO:0007669"/>
    <property type="project" value="InterPro"/>
</dbReference>
<dbReference type="GO" id="GO:0000922">
    <property type="term" value="C:spindle pole"/>
    <property type="evidence" value="ECO:0007669"/>
    <property type="project" value="Ensembl"/>
</dbReference>
<dbReference type="InterPro" id="IPR039361">
    <property type="entry name" value="Cyclin"/>
</dbReference>
<evidence type="ECO:0000259" key="9">
    <source>
        <dbReference type="SMART" id="SM01332"/>
    </source>
</evidence>
<keyword evidence="11" id="KW-1185">Reference proteome</keyword>
<reference evidence="10" key="3">
    <citation type="submission" date="2025-09" db="UniProtKB">
        <authorList>
            <consortium name="Ensembl"/>
        </authorList>
    </citation>
    <scope>IDENTIFICATION</scope>
</reference>
<dbReference type="GO" id="GO:0016020">
    <property type="term" value="C:membrane"/>
    <property type="evidence" value="ECO:0007669"/>
    <property type="project" value="Ensembl"/>
</dbReference>
<accession>A0A672V4Z6</accession>
<dbReference type="GO" id="GO:0097125">
    <property type="term" value="C:cyclin B1-CDK1 complex"/>
    <property type="evidence" value="ECO:0007669"/>
    <property type="project" value="Ensembl"/>
</dbReference>
<feature type="domain" description="Cyclin-like" evidence="8">
    <location>
        <begin position="292"/>
        <end position="376"/>
    </location>
</feature>
<feature type="domain" description="Cyclin C-terminal" evidence="9">
    <location>
        <begin position="385"/>
        <end position="490"/>
    </location>
</feature>
<dbReference type="FunFam" id="1.10.472.10:FF:000198">
    <property type="entry name" value="G2/mitotic-specific cyclin-B1"/>
    <property type="match status" value="1"/>
</dbReference>
<dbReference type="GO" id="GO:0005829">
    <property type="term" value="C:cytosol"/>
    <property type="evidence" value="ECO:0007669"/>
    <property type="project" value="Ensembl"/>
</dbReference>
<evidence type="ECO:0000256" key="1">
    <source>
        <dbReference type="ARBA" id="ARBA00003222"/>
    </source>
</evidence>
<dbReference type="InterPro" id="IPR046965">
    <property type="entry name" value="Cyclin_A/B-like"/>
</dbReference>
<evidence type="ECO:0000313" key="10">
    <source>
        <dbReference type="Ensembl" id="ENSSHBP00005022420.1"/>
    </source>
</evidence>
<dbReference type="GeneTree" id="ENSGT00940000154586"/>
<dbReference type="GO" id="GO:0005813">
    <property type="term" value="C:centrosome"/>
    <property type="evidence" value="ECO:0007669"/>
    <property type="project" value="Ensembl"/>
</dbReference>
<reference evidence="10" key="2">
    <citation type="submission" date="2025-08" db="UniProtKB">
        <authorList>
            <consortium name="Ensembl"/>
        </authorList>
    </citation>
    <scope>IDENTIFICATION</scope>
</reference>
<dbReference type="GO" id="GO:0000940">
    <property type="term" value="C:outer kinetochore"/>
    <property type="evidence" value="ECO:0007669"/>
    <property type="project" value="Ensembl"/>
</dbReference>
<dbReference type="Pfam" id="PF02984">
    <property type="entry name" value="Cyclin_C"/>
    <property type="match status" value="1"/>
</dbReference>
<dbReference type="Ensembl" id="ENSSHBT00005026693.1">
    <property type="protein sequence ID" value="ENSSHBP00005022420.1"/>
    <property type="gene ID" value="ENSSHBG00005018891.1"/>
</dbReference>
<dbReference type="PIRSF" id="PIRSF001771">
    <property type="entry name" value="Cyclin_A_B_D_E"/>
    <property type="match status" value="1"/>
</dbReference>
<dbReference type="GO" id="GO:0007052">
    <property type="term" value="P:mitotic spindle organization"/>
    <property type="evidence" value="ECO:0007669"/>
    <property type="project" value="Ensembl"/>
</dbReference>
<name>A0A672V4Z6_STRHB</name>
<evidence type="ECO:0000259" key="8">
    <source>
        <dbReference type="SMART" id="SM00385"/>
    </source>
</evidence>
<dbReference type="GO" id="GO:0005113">
    <property type="term" value="F:patched binding"/>
    <property type="evidence" value="ECO:0007669"/>
    <property type="project" value="Ensembl"/>
</dbReference>
<dbReference type="GO" id="GO:0051301">
    <property type="term" value="P:cell division"/>
    <property type="evidence" value="ECO:0007669"/>
    <property type="project" value="UniProtKB-KW"/>
</dbReference>
<dbReference type="GO" id="GO:0019901">
    <property type="term" value="F:protein kinase binding"/>
    <property type="evidence" value="ECO:0007669"/>
    <property type="project" value="Ensembl"/>
</dbReference>
<dbReference type="Gene3D" id="1.10.472.10">
    <property type="entry name" value="Cyclin-like"/>
    <property type="match status" value="2"/>
</dbReference>
<dbReference type="InParanoid" id="A0A672V4Z6"/>
<dbReference type="GO" id="GO:0005634">
    <property type="term" value="C:nucleus"/>
    <property type="evidence" value="ECO:0007669"/>
    <property type="project" value="Ensembl"/>
</dbReference>
<dbReference type="InterPro" id="IPR036915">
    <property type="entry name" value="Cyclin-like_sf"/>
</dbReference>
<evidence type="ECO:0000313" key="11">
    <source>
        <dbReference type="Proteomes" id="UP000472266"/>
    </source>
</evidence>
<evidence type="ECO:0000256" key="7">
    <source>
        <dbReference type="SAM" id="MobiDB-lite"/>
    </source>
</evidence>